<protein>
    <submittedName>
        <fullName evidence="1">Uncharacterized protein</fullName>
    </submittedName>
</protein>
<name>A0ABV0Z3L9_9TELE</name>
<dbReference type="EMBL" id="JAHRIP010050423">
    <property type="protein sequence ID" value="MEQ2300794.1"/>
    <property type="molecule type" value="Genomic_DNA"/>
</dbReference>
<accession>A0ABV0Z3L9</accession>
<keyword evidence="2" id="KW-1185">Reference proteome</keyword>
<dbReference type="Proteomes" id="UP001469553">
    <property type="component" value="Unassembled WGS sequence"/>
</dbReference>
<evidence type="ECO:0000313" key="2">
    <source>
        <dbReference type="Proteomes" id="UP001469553"/>
    </source>
</evidence>
<proteinExistence type="predicted"/>
<gene>
    <name evidence="1" type="ORF">AMECASPLE_029562</name>
</gene>
<comment type="caution">
    <text evidence="1">The sequence shown here is derived from an EMBL/GenBank/DDBJ whole genome shotgun (WGS) entry which is preliminary data.</text>
</comment>
<reference evidence="1 2" key="1">
    <citation type="submission" date="2021-06" db="EMBL/GenBank/DDBJ databases">
        <authorList>
            <person name="Palmer J.M."/>
        </authorList>
    </citation>
    <scope>NUCLEOTIDE SEQUENCE [LARGE SCALE GENOMIC DNA]</scope>
    <source>
        <strain evidence="1 2">AS_MEX2019</strain>
        <tissue evidence="1">Muscle</tissue>
    </source>
</reference>
<organism evidence="1 2">
    <name type="scientific">Ameca splendens</name>
    <dbReference type="NCBI Taxonomy" id="208324"/>
    <lineage>
        <taxon>Eukaryota</taxon>
        <taxon>Metazoa</taxon>
        <taxon>Chordata</taxon>
        <taxon>Craniata</taxon>
        <taxon>Vertebrata</taxon>
        <taxon>Euteleostomi</taxon>
        <taxon>Actinopterygii</taxon>
        <taxon>Neopterygii</taxon>
        <taxon>Teleostei</taxon>
        <taxon>Neoteleostei</taxon>
        <taxon>Acanthomorphata</taxon>
        <taxon>Ovalentaria</taxon>
        <taxon>Atherinomorphae</taxon>
        <taxon>Cyprinodontiformes</taxon>
        <taxon>Goodeidae</taxon>
        <taxon>Ameca</taxon>
    </lineage>
</organism>
<sequence>MPGRIIELSRPHIYLIIIVSISTAENITRLLSRCFFKKGPVTGGISAQHLLKNTCIFFQSASMQDCTHKIRDFKALSSCSLMFVRFNEEREGDIQPNRKSY</sequence>
<evidence type="ECO:0000313" key="1">
    <source>
        <dbReference type="EMBL" id="MEQ2300794.1"/>
    </source>
</evidence>